<dbReference type="Pfam" id="PF00465">
    <property type="entry name" value="Fe-ADH"/>
    <property type="match status" value="1"/>
</dbReference>
<dbReference type="InterPro" id="IPR056798">
    <property type="entry name" value="ADH_Fe_C"/>
</dbReference>
<dbReference type="InterPro" id="IPR018211">
    <property type="entry name" value="ADH_Fe_CS"/>
</dbReference>
<dbReference type="Pfam" id="PF25137">
    <property type="entry name" value="ADH_Fe_C"/>
    <property type="match status" value="1"/>
</dbReference>
<evidence type="ECO:0000256" key="1">
    <source>
        <dbReference type="ARBA" id="ARBA00023002"/>
    </source>
</evidence>
<dbReference type="SUPFAM" id="SSF56796">
    <property type="entry name" value="Dehydroquinate synthase-like"/>
    <property type="match status" value="1"/>
</dbReference>
<feature type="domain" description="Fe-containing alcohol dehydrogenase-like C-terminal" evidence="3">
    <location>
        <begin position="189"/>
        <end position="356"/>
    </location>
</feature>
<comment type="caution">
    <text evidence="4">The sequence shown here is derived from an EMBL/GenBank/DDBJ whole genome shotgun (WGS) entry which is preliminary data.</text>
</comment>
<proteinExistence type="predicted"/>
<accession>A0ABT3RKG0</accession>
<dbReference type="InterPro" id="IPR044731">
    <property type="entry name" value="BDH-like"/>
</dbReference>
<keyword evidence="1" id="KW-0560">Oxidoreductase</keyword>
<reference evidence="4 5" key="1">
    <citation type="submission" date="2022-11" db="EMBL/GenBank/DDBJ databases">
        <title>The characterization of three novel Bacteroidetes species and genomic analysis of their roles in tidal elemental geochemical cycles.</title>
        <authorList>
            <person name="Ma K.-J."/>
        </authorList>
    </citation>
    <scope>NUCLEOTIDE SEQUENCE [LARGE SCALE GENOMIC DNA]</scope>
    <source>
        <strain evidence="4 5">M82</strain>
    </source>
</reference>
<gene>
    <name evidence="4" type="ORF">OO017_17660</name>
</gene>
<keyword evidence="5" id="KW-1185">Reference proteome</keyword>
<protein>
    <submittedName>
        <fullName evidence="4">Iron-containing alcohol dehydrogenase</fullName>
    </submittedName>
</protein>
<evidence type="ECO:0000313" key="4">
    <source>
        <dbReference type="EMBL" id="MCX2741787.1"/>
    </source>
</evidence>
<dbReference type="InterPro" id="IPR001670">
    <property type="entry name" value="ADH_Fe/GldA"/>
</dbReference>
<dbReference type="RefSeq" id="WP_266054024.1">
    <property type="nucleotide sequence ID" value="NZ_JAPFQO010000013.1"/>
</dbReference>
<organism evidence="4 5">
    <name type="scientific">Pontibacter anaerobius</name>
    <dbReference type="NCBI Taxonomy" id="2993940"/>
    <lineage>
        <taxon>Bacteria</taxon>
        <taxon>Pseudomonadati</taxon>
        <taxon>Bacteroidota</taxon>
        <taxon>Cytophagia</taxon>
        <taxon>Cytophagales</taxon>
        <taxon>Hymenobacteraceae</taxon>
        <taxon>Pontibacter</taxon>
    </lineage>
</organism>
<dbReference type="PANTHER" id="PTHR43633">
    <property type="entry name" value="ALCOHOL DEHYDROGENASE YQHD"/>
    <property type="match status" value="1"/>
</dbReference>
<dbReference type="PANTHER" id="PTHR43633:SF1">
    <property type="entry name" value="ALCOHOL DEHYDROGENASE YQHD"/>
    <property type="match status" value="1"/>
</dbReference>
<evidence type="ECO:0000259" key="3">
    <source>
        <dbReference type="Pfam" id="PF25137"/>
    </source>
</evidence>
<dbReference type="Gene3D" id="3.40.50.1970">
    <property type="match status" value="1"/>
</dbReference>
<name>A0ABT3RKG0_9BACT</name>
<feature type="domain" description="Alcohol dehydrogenase iron-type/glycerol dehydrogenase GldA" evidence="2">
    <location>
        <begin position="9"/>
        <end position="175"/>
    </location>
</feature>
<dbReference type="Proteomes" id="UP001207228">
    <property type="component" value="Unassembled WGS sequence"/>
</dbReference>
<sequence length="385" mass="42673">MNNFTFYNPVKILFGKGQISAIANEIPAGARVMMTYGGGSIKKNGVYDQVMEALKEFDVTEFGNIEPNPHYETLMQAVDIAKRQNIDFFLAVGGGSVIDGTKFIVAAMEYEGEDPWSIMAKREPVTKAAPFGAVLTLPATGSEMNSGAVINRVSTKEKLAFGSPFTFPKFSVLDPETTFTLPLRQISNGVVDAFSHVLEQYLTYPVNAPLQDHFAESILLTLKEEGPKAVKNPKDYDTMANFMWAATMALNGVIRVGVPTDWATHYIAHELTALHGIDHARTLAIVFPALLRYKSETKKEKLLQYGERVWGVTDGTEDERLEATIQATIAFFESLDIKTRLSDYEVGEETIATIIARFEERGVKDLGERADIQIRDVKEILTLSL</sequence>
<evidence type="ECO:0000313" key="5">
    <source>
        <dbReference type="Proteomes" id="UP001207228"/>
    </source>
</evidence>
<dbReference type="EMBL" id="JAPFQO010000013">
    <property type="protein sequence ID" value="MCX2741787.1"/>
    <property type="molecule type" value="Genomic_DNA"/>
</dbReference>
<dbReference type="CDD" id="cd08187">
    <property type="entry name" value="BDH"/>
    <property type="match status" value="1"/>
</dbReference>
<dbReference type="PROSITE" id="PS00060">
    <property type="entry name" value="ADH_IRON_2"/>
    <property type="match status" value="1"/>
</dbReference>
<evidence type="ECO:0000259" key="2">
    <source>
        <dbReference type="Pfam" id="PF00465"/>
    </source>
</evidence>
<dbReference type="Gene3D" id="1.20.1090.10">
    <property type="entry name" value="Dehydroquinate synthase-like - alpha domain"/>
    <property type="match status" value="1"/>
</dbReference>